<dbReference type="Gene3D" id="3.90.1200.10">
    <property type="match status" value="1"/>
</dbReference>
<dbReference type="SUPFAM" id="SSF56112">
    <property type="entry name" value="Protein kinase-like (PK-like)"/>
    <property type="match status" value="1"/>
</dbReference>
<dbReference type="AlphaFoldDB" id="A0AA38IK12"/>
<sequence>MDTAHIKDINNLIKLDHGKTIIDQKVRRLTAPGENYGSLMLSVDLTVKTPHGTEEIHAVAKMLPPSKFIQELFNTNVTFRNEIGFYSKIVPLLQNFQKERGVAKVIDFAPRYYGSRLNLDDDSTALVLENLKIDNYVLLDRLEGTDMDVTKLILEDLAQLHGVSLALKLHKPDVFENEIKPFLAPWKPIPSHYAKLKKDLHRLIDHVEELQPFREKIDKEFDQQMVVKEPREPFATVCHNDCWITNNLVKFDGGKAVKNKMVDYQLCSYGSPARDVLFFIFTTVKSHIVEASYDYLIKFYHQKLISILEELKCDTNEFSLEAFEKELDYEARNSQFGHVAFMLFPVFANKENVKEVAEMTPENIISEEISDLLKEKFIFFVNQFVKRKWIYN</sequence>
<protein>
    <recommendedName>
        <fullName evidence="1">CHK kinase-like domain-containing protein</fullName>
    </recommendedName>
</protein>
<dbReference type="SMART" id="SM00587">
    <property type="entry name" value="CHK"/>
    <property type="match status" value="1"/>
</dbReference>
<dbReference type="InterPro" id="IPR011009">
    <property type="entry name" value="Kinase-like_dom_sf"/>
</dbReference>
<gene>
    <name evidence="2" type="ORF">Zmor_010120</name>
</gene>
<dbReference type="Pfam" id="PF02958">
    <property type="entry name" value="EcKL"/>
    <property type="match status" value="1"/>
</dbReference>
<name>A0AA38IK12_9CUCU</name>
<dbReference type="InterPro" id="IPR004119">
    <property type="entry name" value="EcKL"/>
</dbReference>
<proteinExistence type="predicted"/>
<feature type="domain" description="CHK kinase-like" evidence="1">
    <location>
        <begin position="126"/>
        <end position="310"/>
    </location>
</feature>
<dbReference type="Proteomes" id="UP001168821">
    <property type="component" value="Unassembled WGS sequence"/>
</dbReference>
<dbReference type="InterPro" id="IPR015897">
    <property type="entry name" value="CHK_kinase-like"/>
</dbReference>
<evidence type="ECO:0000313" key="2">
    <source>
        <dbReference type="EMBL" id="KAJ3658380.1"/>
    </source>
</evidence>
<evidence type="ECO:0000259" key="1">
    <source>
        <dbReference type="SMART" id="SM00587"/>
    </source>
</evidence>
<dbReference type="PANTHER" id="PTHR11012:SF55">
    <property type="entry name" value="BHLH DOMAIN-CONTAINING PROTEIN"/>
    <property type="match status" value="1"/>
</dbReference>
<reference evidence="2" key="1">
    <citation type="journal article" date="2023" name="G3 (Bethesda)">
        <title>Whole genome assemblies of Zophobas morio and Tenebrio molitor.</title>
        <authorList>
            <person name="Kaur S."/>
            <person name="Stinson S.A."/>
            <person name="diCenzo G.C."/>
        </authorList>
    </citation>
    <scope>NUCLEOTIDE SEQUENCE</scope>
    <source>
        <strain evidence="2">QUZm001</strain>
    </source>
</reference>
<organism evidence="2 3">
    <name type="scientific">Zophobas morio</name>
    <dbReference type="NCBI Taxonomy" id="2755281"/>
    <lineage>
        <taxon>Eukaryota</taxon>
        <taxon>Metazoa</taxon>
        <taxon>Ecdysozoa</taxon>
        <taxon>Arthropoda</taxon>
        <taxon>Hexapoda</taxon>
        <taxon>Insecta</taxon>
        <taxon>Pterygota</taxon>
        <taxon>Neoptera</taxon>
        <taxon>Endopterygota</taxon>
        <taxon>Coleoptera</taxon>
        <taxon>Polyphaga</taxon>
        <taxon>Cucujiformia</taxon>
        <taxon>Tenebrionidae</taxon>
        <taxon>Zophobas</taxon>
    </lineage>
</organism>
<dbReference type="PANTHER" id="PTHR11012">
    <property type="entry name" value="PROTEIN KINASE-LIKE DOMAIN-CONTAINING"/>
    <property type="match status" value="1"/>
</dbReference>
<evidence type="ECO:0000313" key="3">
    <source>
        <dbReference type="Proteomes" id="UP001168821"/>
    </source>
</evidence>
<dbReference type="EMBL" id="JALNTZ010000003">
    <property type="protein sequence ID" value="KAJ3658380.1"/>
    <property type="molecule type" value="Genomic_DNA"/>
</dbReference>
<accession>A0AA38IK12</accession>
<comment type="caution">
    <text evidence="2">The sequence shown here is derived from an EMBL/GenBank/DDBJ whole genome shotgun (WGS) entry which is preliminary data.</text>
</comment>
<keyword evidence="3" id="KW-1185">Reference proteome</keyword>